<dbReference type="Pfam" id="PF00069">
    <property type="entry name" value="Pkinase"/>
    <property type="match status" value="1"/>
</dbReference>
<accession>A0A0S7Y7R7</accession>
<dbReference type="SUPFAM" id="SSF52540">
    <property type="entry name" value="P-loop containing nucleoside triphosphate hydrolases"/>
    <property type="match status" value="1"/>
</dbReference>
<dbReference type="PANTHER" id="PTHR24348:SF68">
    <property type="entry name" value="SERINE_THREONINE-PROTEIN KINASE ATG1C"/>
    <property type="match status" value="1"/>
</dbReference>
<dbReference type="CDD" id="cd14014">
    <property type="entry name" value="STKc_PknB_like"/>
    <property type="match status" value="1"/>
</dbReference>
<name>A0A0S7Y7R7_UNCT6</name>
<evidence type="ECO:0000313" key="5">
    <source>
        <dbReference type="EMBL" id="KPJ70712.1"/>
    </source>
</evidence>
<organism evidence="5 6">
    <name type="scientific">candidate division TA06 bacterium DG_78</name>
    <dbReference type="NCBI Taxonomy" id="1703772"/>
    <lineage>
        <taxon>Bacteria</taxon>
        <taxon>Bacteria division TA06</taxon>
    </lineage>
</organism>
<feature type="binding site" evidence="3">
    <location>
        <position position="39"/>
    </location>
    <ligand>
        <name>ATP</name>
        <dbReference type="ChEBI" id="CHEBI:30616"/>
    </ligand>
</feature>
<dbReference type="Gene3D" id="3.30.200.20">
    <property type="entry name" value="Phosphorylase Kinase, domain 1"/>
    <property type="match status" value="1"/>
</dbReference>
<proteinExistence type="predicted"/>
<dbReference type="AlphaFoldDB" id="A0A0S7Y7R7"/>
<dbReference type="PROSITE" id="PS50011">
    <property type="entry name" value="PROTEIN_KINASE_DOM"/>
    <property type="match status" value="1"/>
</dbReference>
<dbReference type="Pfam" id="PF13191">
    <property type="entry name" value="AAA_16"/>
    <property type="match status" value="1"/>
</dbReference>
<protein>
    <recommendedName>
        <fullName evidence="4">Protein kinase domain-containing protein</fullName>
    </recommendedName>
</protein>
<dbReference type="GO" id="GO:0005737">
    <property type="term" value="C:cytoplasm"/>
    <property type="evidence" value="ECO:0007669"/>
    <property type="project" value="TreeGrafter"/>
</dbReference>
<evidence type="ECO:0000313" key="6">
    <source>
        <dbReference type="Proteomes" id="UP000051012"/>
    </source>
</evidence>
<dbReference type="GO" id="GO:0005524">
    <property type="term" value="F:ATP binding"/>
    <property type="evidence" value="ECO:0007669"/>
    <property type="project" value="UniProtKB-UniRule"/>
</dbReference>
<dbReference type="InterPro" id="IPR017441">
    <property type="entry name" value="Protein_kinase_ATP_BS"/>
</dbReference>
<dbReference type="InterPro" id="IPR027417">
    <property type="entry name" value="P-loop_NTPase"/>
</dbReference>
<dbReference type="InterPro" id="IPR000719">
    <property type="entry name" value="Prot_kinase_dom"/>
</dbReference>
<dbReference type="SUPFAM" id="SSF56112">
    <property type="entry name" value="Protein kinase-like (PK-like)"/>
    <property type="match status" value="1"/>
</dbReference>
<dbReference type="PANTHER" id="PTHR24348">
    <property type="entry name" value="SERINE/THREONINE-PROTEIN KINASE UNC-51-RELATED"/>
    <property type="match status" value="1"/>
</dbReference>
<gene>
    <name evidence="5" type="ORF">AMJ52_09545</name>
</gene>
<dbReference type="Proteomes" id="UP000051012">
    <property type="component" value="Unassembled WGS sequence"/>
</dbReference>
<dbReference type="Gene3D" id="3.40.50.300">
    <property type="entry name" value="P-loop containing nucleotide triphosphate hydrolases"/>
    <property type="match status" value="1"/>
</dbReference>
<feature type="domain" description="Protein kinase" evidence="4">
    <location>
        <begin position="10"/>
        <end position="290"/>
    </location>
</feature>
<sequence length="661" mass="75899">MSKVTIDNRYKVINKIGAGATGTVYKVKDLKNNSILALKILSKQKTSSEAVQRFKREFRLLAGLNHPNLCSVYDFGTLKDGRTYFTMEYIDGQNIFKAAKGLSYKKVYPWIVQLCRALEYIHSKGLIHYDIKPGNILIARSIEQRVPSRRDGNPSGTEGNKKLYAQDPMSHAKLMDFGLADEQRIKGGALIRGTFPYIAPEVIKGLAIDHRADLYSLGVLLYEIFTRKSFQEGKESFVTLLQQRIQRGSELPSKIIADIPVRLERLIVKLLRFEPAARFNHANEVITEINKLSRCKYAIETEKTIEGYLLSSRFVGRDKEMEQLQSLYKHTRQGEGKVVLIIGDAGIGKSRLLKEFKIFTQLQRSHSFTGYAHRDKISPLEPFYDIFSGLINYVTDGSALKTSLAVLFKIFPDLTDGYLRKNLPRLVPLGPKEEKLRNFEALSELIKLCAKNLGKLVILLEDLHWADDLTIQFLEYLCRNVSDKNIFICATSREEELEEHAALKKMIQHLKNEDRLHQIELRPLRFKNLYSFLDSTITPSSNSSELVRYLMEKTGGNPFFVEEIMRTLLRKGKVSIGEKIETDHFQKVSIPETIEDVVLKRLKDLNRVSQKVVKFATVLLKDFNYDVMKQLTNLDDTELSRSLWELRRKQVLVEEGTSYHF</sequence>
<dbReference type="InterPro" id="IPR011009">
    <property type="entry name" value="Kinase-like_dom_sf"/>
</dbReference>
<evidence type="ECO:0000256" key="2">
    <source>
        <dbReference type="ARBA" id="ARBA00022840"/>
    </source>
</evidence>
<keyword evidence="2 3" id="KW-0067">ATP-binding</keyword>
<comment type="caution">
    <text evidence="5">The sequence shown here is derived from an EMBL/GenBank/DDBJ whole genome shotgun (WGS) entry which is preliminary data.</text>
</comment>
<dbReference type="EMBL" id="LJNI01000161">
    <property type="protein sequence ID" value="KPJ70712.1"/>
    <property type="molecule type" value="Genomic_DNA"/>
</dbReference>
<dbReference type="InterPro" id="IPR041664">
    <property type="entry name" value="AAA_16"/>
</dbReference>
<reference evidence="5 6" key="1">
    <citation type="journal article" date="2015" name="Microbiome">
        <title>Genomic resolution of linkages in carbon, nitrogen, and sulfur cycling among widespread estuary sediment bacteria.</title>
        <authorList>
            <person name="Baker B.J."/>
            <person name="Lazar C.S."/>
            <person name="Teske A.P."/>
            <person name="Dick G.J."/>
        </authorList>
    </citation>
    <scope>NUCLEOTIDE SEQUENCE [LARGE SCALE GENOMIC DNA]</scope>
    <source>
        <strain evidence="5">DG_78</strain>
    </source>
</reference>
<dbReference type="InterPro" id="IPR045269">
    <property type="entry name" value="Atg1-like"/>
</dbReference>
<dbReference type="InterPro" id="IPR008271">
    <property type="entry name" value="Ser/Thr_kinase_AS"/>
</dbReference>
<dbReference type="PROSITE" id="PS00108">
    <property type="entry name" value="PROTEIN_KINASE_ST"/>
    <property type="match status" value="1"/>
</dbReference>
<dbReference type="Gene3D" id="1.10.510.10">
    <property type="entry name" value="Transferase(Phosphotransferase) domain 1"/>
    <property type="match status" value="1"/>
</dbReference>
<evidence type="ECO:0000259" key="4">
    <source>
        <dbReference type="PROSITE" id="PS50011"/>
    </source>
</evidence>
<keyword evidence="1 3" id="KW-0547">Nucleotide-binding</keyword>
<dbReference type="GO" id="GO:0004674">
    <property type="term" value="F:protein serine/threonine kinase activity"/>
    <property type="evidence" value="ECO:0007669"/>
    <property type="project" value="InterPro"/>
</dbReference>
<dbReference type="PROSITE" id="PS00107">
    <property type="entry name" value="PROTEIN_KINASE_ATP"/>
    <property type="match status" value="1"/>
</dbReference>
<dbReference type="SMART" id="SM00220">
    <property type="entry name" value="S_TKc"/>
    <property type="match status" value="1"/>
</dbReference>
<evidence type="ECO:0000256" key="3">
    <source>
        <dbReference type="PROSITE-ProRule" id="PRU10141"/>
    </source>
</evidence>
<evidence type="ECO:0000256" key="1">
    <source>
        <dbReference type="ARBA" id="ARBA00022741"/>
    </source>
</evidence>
<feature type="non-terminal residue" evidence="5">
    <location>
        <position position="661"/>
    </location>
</feature>